<feature type="transmembrane region" description="Helical" evidence="1">
    <location>
        <begin position="89"/>
        <end position="108"/>
    </location>
</feature>
<name>A0AAI9CHE5_STEMA</name>
<keyword evidence="1" id="KW-0472">Membrane</keyword>
<protein>
    <submittedName>
        <fullName evidence="2">DUF2878 domain-containing protein</fullName>
    </submittedName>
</protein>
<organism evidence="2 4">
    <name type="scientific">Stenotrophomonas maltophilia</name>
    <name type="common">Pseudomonas maltophilia</name>
    <name type="synonym">Xanthomonas maltophilia</name>
    <dbReference type="NCBI Taxonomy" id="40324"/>
    <lineage>
        <taxon>Bacteria</taxon>
        <taxon>Pseudomonadati</taxon>
        <taxon>Pseudomonadota</taxon>
        <taxon>Gammaproteobacteria</taxon>
        <taxon>Lysobacterales</taxon>
        <taxon>Lysobacteraceae</taxon>
        <taxon>Stenotrophomonas</taxon>
        <taxon>Stenotrophomonas maltophilia group</taxon>
    </lineage>
</organism>
<keyword evidence="1" id="KW-0812">Transmembrane</keyword>
<accession>A0AAI9CHE5</accession>
<reference evidence="2" key="1">
    <citation type="submission" date="2023-08" db="EMBL/GenBank/DDBJ databases">
        <authorList>
            <consortium name="Clinical and Environmental Microbiology Branch: Whole genome sequencing antimicrobial resistance pathogens in the healthcare setting"/>
        </authorList>
    </citation>
    <scope>NUCLEOTIDE SEQUENCE</scope>
    <source>
        <strain evidence="2">2023CJ-00293</strain>
    </source>
</reference>
<dbReference type="RefSeq" id="WP_005409623.1">
    <property type="nucleotide sequence ID" value="NZ_CP133414.1"/>
</dbReference>
<evidence type="ECO:0000256" key="1">
    <source>
        <dbReference type="SAM" id="Phobius"/>
    </source>
</evidence>
<proteinExistence type="predicted"/>
<evidence type="ECO:0000313" key="3">
    <source>
        <dbReference type="EMBL" id="EKZ1929488.1"/>
    </source>
</evidence>
<feature type="transmembrane region" description="Helical" evidence="1">
    <location>
        <begin position="113"/>
        <end position="131"/>
    </location>
</feature>
<dbReference type="Proteomes" id="UP001225498">
    <property type="component" value="Unassembled WGS sequence"/>
</dbReference>
<dbReference type="Pfam" id="PF11086">
    <property type="entry name" value="DUF2878"/>
    <property type="match status" value="1"/>
</dbReference>
<feature type="transmembrane region" description="Helical" evidence="1">
    <location>
        <begin position="143"/>
        <end position="162"/>
    </location>
</feature>
<dbReference type="InterPro" id="IPR021306">
    <property type="entry name" value="DUF2878"/>
</dbReference>
<dbReference type="AlphaFoldDB" id="A0AAI9CHE5"/>
<evidence type="ECO:0000313" key="4">
    <source>
        <dbReference type="Proteomes" id="UP001225498"/>
    </source>
</evidence>
<sequence>MHRFWANLLGNQLVWLCAVAGAGRGWQWPALLAASLYIGSQLLTSPRPRLDLRLLMLALACAWLVDASAAASDTVRYAAAPLGWAPPPWIMALWAAFAMTLTTSMRFLQHHPALPALFGLLLAPLAYLSAARGFDAVRFADPVWPGLLVLGAGWSIALSLLCRTARRGMHIPQPPFAGASS</sequence>
<dbReference type="EMBL" id="ABLTIR010000267">
    <property type="protein sequence ID" value="EKZ1929488.1"/>
    <property type="molecule type" value="Genomic_DNA"/>
</dbReference>
<comment type="caution">
    <text evidence="2">The sequence shown here is derived from an EMBL/GenBank/DDBJ whole genome shotgun (WGS) entry which is preliminary data.</text>
</comment>
<keyword evidence="1" id="KW-1133">Transmembrane helix</keyword>
<feature type="transmembrane region" description="Helical" evidence="1">
    <location>
        <begin position="50"/>
        <end position="69"/>
    </location>
</feature>
<gene>
    <name evidence="2" type="ORF">REH87_000105</name>
    <name evidence="3" type="ORF">REH87_004563</name>
</gene>
<dbReference type="EMBL" id="ABLTIR010000001">
    <property type="protein sequence ID" value="EKZ1925155.1"/>
    <property type="molecule type" value="Genomic_DNA"/>
</dbReference>
<evidence type="ECO:0000313" key="2">
    <source>
        <dbReference type="EMBL" id="EKZ1925155.1"/>
    </source>
</evidence>